<dbReference type="RefSeq" id="WP_025386257.1">
    <property type="nucleotide sequence ID" value="NZ_LCUA01000020.1"/>
</dbReference>
<gene>
    <name evidence="2" type="ORF">Loak_0201</name>
</gene>
<dbReference type="SUPFAM" id="SSF52980">
    <property type="entry name" value="Restriction endonuclease-like"/>
    <property type="match status" value="1"/>
</dbReference>
<dbReference type="AlphaFoldDB" id="A0A0W0XHF7"/>
<evidence type="ECO:0000313" key="2">
    <source>
        <dbReference type="EMBL" id="KTD44059.1"/>
    </source>
</evidence>
<evidence type="ECO:0000259" key="1">
    <source>
        <dbReference type="Pfam" id="PF12705"/>
    </source>
</evidence>
<dbReference type="InterPro" id="IPR038726">
    <property type="entry name" value="PDDEXK_AddAB-type"/>
</dbReference>
<feature type="domain" description="PD-(D/E)XK endonuclease-like" evidence="1">
    <location>
        <begin position="584"/>
        <end position="841"/>
    </location>
</feature>
<organism evidence="2 3">
    <name type="scientific">Legionella oakridgensis</name>
    <dbReference type="NCBI Taxonomy" id="29423"/>
    <lineage>
        <taxon>Bacteria</taxon>
        <taxon>Pseudomonadati</taxon>
        <taxon>Pseudomonadota</taxon>
        <taxon>Gammaproteobacteria</taxon>
        <taxon>Legionellales</taxon>
        <taxon>Legionellaceae</taxon>
        <taxon>Legionella</taxon>
    </lineage>
</organism>
<dbReference type="InterPro" id="IPR019925">
    <property type="entry name" value="DNA_repair_protein_predicted"/>
</dbReference>
<evidence type="ECO:0000313" key="3">
    <source>
        <dbReference type="Proteomes" id="UP000054858"/>
    </source>
</evidence>
<dbReference type="Proteomes" id="UP000054858">
    <property type="component" value="Unassembled WGS sequence"/>
</dbReference>
<dbReference type="InterPro" id="IPR011604">
    <property type="entry name" value="PDDEXK-like_dom_sf"/>
</dbReference>
<sequence length="845" mass="98106">MPTTHSVITEQQNLFANMKNGAVAITPNIRLSHQLLHDFLKTQNTAAEIKPLCLPYQGFLHYLFKQIRHKHPHANHPIVLTQLQQYHLWKKILSHSEHPLVTEGLLHEIQEAWSHCQNWGLDSIPSSFIRTPQTLQFQQWQQQFQTELTNLNAITEDQLANYVVHHLHLLDIPAFIWVCFNDYTPQQQLLQQAFHQADCQQYHYDLPTKFPNTHQYAAKDTQDEYLQIIQWIKERLAANDQRIGVVVPDLENQSRRLQRLFQQQLPQYSFNLSLGKPLLNYPLVSHALNWLELDAETISNTKARLLLHSPYLGGAKTEFQQRTEALQTCKILQEAQISFPLLLKEFQRLTPALAKLLTTLLPYPKEAAPYQWISHFKSRLHGLGFPGEYSLNSSAYQCFQRLLALLDEFLQLSILYPVMTKRQALDSLRHMVRSTIFQEQKPASPIQLLGLLEACGCTFDSLWICGMTDQCLPQKTSLSAFIPIELQKRYRMPHALPEQELKFAQQLLQRLQNGCQDCVFSYPKLQEDRPNLPSPFIRDFPHLTIKTLPPPRPSLLCQRTDSYRIPLAANEQISGGTALLANQAKCPFRAFSMHRLHAKAGLKLSLGPDAKERGQILHKIMEKIWQLIGSQQQLLQLTQSEMDACITQVIQTTLPAMMDYRRYSFPMLLQDMEQERLQQLVKACLDWEKQRPPFKIAALEQMFTIQLADLDFHVRVDRIDQVGDKKWVIDYKSSLPPKHPWKEERPQEPQLLLYALLDNEINALLFIQLKNRKLTCHGLSEEPITVHGIQELKKEERWSVLQQQWHQQLTALANEFRLGDCSIQPMHETLCQQCDFPSLCRIELP</sequence>
<dbReference type="SUPFAM" id="SSF52540">
    <property type="entry name" value="P-loop containing nucleoside triphosphate hydrolases"/>
    <property type="match status" value="1"/>
</dbReference>
<name>A0A0W0XHF7_9GAMM</name>
<accession>A0A0W0XHF7</accession>
<proteinExistence type="predicted"/>
<dbReference type="EMBL" id="LNYP01000004">
    <property type="protein sequence ID" value="KTD44059.1"/>
    <property type="molecule type" value="Genomic_DNA"/>
</dbReference>
<dbReference type="Pfam" id="PF12705">
    <property type="entry name" value="PDDEXK_1"/>
    <property type="match status" value="1"/>
</dbReference>
<dbReference type="InterPro" id="IPR027417">
    <property type="entry name" value="P-loop_NTPase"/>
</dbReference>
<dbReference type="PATRIC" id="fig|29423.5.peg.207"/>
<comment type="caution">
    <text evidence="2">The sequence shown here is derived from an EMBL/GenBank/DDBJ whole genome shotgun (WGS) entry which is preliminary data.</text>
</comment>
<reference evidence="2 3" key="1">
    <citation type="submission" date="2015-11" db="EMBL/GenBank/DDBJ databases">
        <title>Genomic analysis of 38 Legionella species identifies large and diverse effector repertoires.</title>
        <authorList>
            <person name="Burstein D."/>
            <person name="Amaro F."/>
            <person name="Zusman T."/>
            <person name="Lifshitz Z."/>
            <person name="Cohen O."/>
            <person name="Gilbert J.A."/>
            <person name="Pupko T."/>
            <person name="Shuman H.A."/>
            <person name="Segal G."/>
        </authorList>
    </citation>
    <scope>NUCLEOTIDE SEQUENCE [LARGE SCALE GENOMIC DNA]</scope>
    <source>
        <strain evidence="2 3">Oak Ridge-10</strain>
    </source>
</reference>
<dbReference type="InterPro" id="IPR011335">
    <property type="entry name" value="Restrct_endonuc-II-like"/>
</dbReference>
<protein>
    <submittedName>
        <fullName evidence="2">Recombinase B</fullName>
    </submittedName>
</protein>
<dbReference type="Gene3D" id="3.90.320.10">
    <property type="match status" value="1"/>
</dbReference>
<dbReference type="NCBIfam" id="TIGR03623">
    <property type="entry name" value="probable DNA repair protein"/>
    <property type="match status" value="1"/>
</dbReference>